<feature type="domain" description="HepT-like" evidence="2">
    <location>
        <begin position="51"/>
        <end position="154"/>
    </location>
</feature>
<dbReference type="AlphaFoldDB" id="A0A552IZ39"/>
<protein>
    <recommendedName>
        <fullName evidence="2">HepT-like domain-containing protein</fullName>
    </recommendedName>
</protein>
<dbReference type="Pfam" id="PF20797">
    <property type="entry name" value="HepT-like_2"/>
    <property type="match status" value="1"/>
</dbReference>
<accession>A0A552IZ39</accession>
<dbReference type="InterPro" id="IPR048769">
    <property type="entry name" value="HepT-like_dom"/>
</dbReference>
<dbReference type="EMBL" id="SFAV01000130">
    <property type="protein sequence ID" value="TRU88759.1"/>
    <property type="molecule type" value="Genomic_DNA"/>
</dbReference>
<reference evidence="3 4" key="1">
    <citation type="submission" date="2019-01" db="EMBL/GenBank/DDBJ databases">
        <title>Coherence of Microcystis species and biogeography revealed through population genomics.</title>
        <authorList>
            <person name="Perez-Carrascal O.M."/>
            <person name="Terrat Y."/>
            <person name="Giani A."/>
            <person name="Fortin N."/>
            <person name="Tromas N."/>
            <person name="Shapiro B.J."/>
        </authorList>
    </citation>
    <scope>NUCLEOTIDE SEQUENCE [LARGE SCALE GENOMIC DNA]</scope>
    <source>
        <strain evidence="3">Mn_MB_F_20050700_S1D</strain>
    </source>
</reference>
<name>A0A552IZ39_9CHRO</name>
<proteinExistence type="predicted"/>
<evidence type="ECO:0000259" key="2">
    <source>
        <dbReference type="Pfam" id="PF20797"/>
    </source>
</evidence>
<organism evidence="3 4">
    <name type="scientific">Microcystis novacekii Mn_MB_F_20050700_S1D</name>
    <dbReference type="NCBI Taxonomy" id="2486266"/>
    <lineage>
        <taxon>Bacteria</taxon>
        <taxon>Bacillati</taxon>
        <taxon>Cyanobacteriota</taxon>
        <taxon>Cyanophyceae</taxon>
        <taxon>Oscillatoriophycideae</taxon>
        <taxon>Chroococcales</taxon>
        <taxon>Microcystaceae</taxon>
        <taxon>Microcystis</taxon>
    </lineage>
</organism>
<sequence>MRPMSASELQEIALDIATEVKRLNRLESQMRLVQSEMLTNPALADICAESLALKLHNFYTGCERIFQIIASELNGGLPSSYDWQRRLLNPMSKPQDYRPAVLREDTVQKLNEYLSFWHVVRNIYGFELVKKLENLVNNYYNTWLKVQENINSFILWLKTTADSLN</sequence>
<keyword evidence="1" id="KW-0175">Coiled coil</keyword>
<dbReference type="Proteomes" id="UP000319191">
    <property type="component" value="Unassembled WGS sequence"/>
</dbReference>
<evidence type="ECO:0000313" key="3">
    <source>
        <dbReference type="EMBL" id="TRU88759.1"/>
    </source>
</evidence>
<gene>
    <name evidence="3" type="ORF">EWV54_09855</name>
</gene>
<evidence type="ECO:0000313" key="4">
    <source>
        <dbReference type="Proteomes" id="UP000319191"/>
    </source>
</evidence>
<comment type="caution">
    <text evidence="3">The sequence shown here is derived from an EMBL/GenBank/DDBJ whole genome shotgun (WGS) entry which is preliminary data.</text>
</comment>
<evidence type="ECO:0000256" key="1">
    <source>
        <dbReference type="SAM" id="Coils"/>
    </source>
</evidence>
<feature type="coiled-coil region" evidence="1">
    <location>
        <begin position="9"/>
        <end position="36"/>
    </location>
</feature>